<feature type="compositionally biased region" description="Basic and acidic residues" evidence="1">
    <location>
        <begin position="37"/>
        <end position="62"/>
    </location>
</feature>
<reference evidence="2" key="2">
    <citation type="submission" date="2020-02" db="EMBL/GenBank/DDBJ databases">
        <title>Identification and distribution of gene clusters putatively required for synthesis of sphingolipid metabolism inhibitors in phylogenetically diverse species of the filamentous fungus Fusarium.</title>
        <authorList>
            <person name="Kim H.-S."/>
            <person name="Busman M."/>
            <person name="Brown D.W."/>
            <person name="Divon H."/>
            <person name="Uhlig S."/>
            <person name="Proctor R.H."/>
        </authorList>
    </citation>
    <scope>NUCLEOTIDE SEQUENCE</scope>
    <source>
        <strain evidence="2">NRRL 25174</strain>
    </source>
</reference>
<proteinExistence type="predicted"/>
<reference evidence="2" key="1">
    <citation type="journal article" date="2017" name="Mycologia">
        <title>Fusarium algeriense, sp. nov., a novel toxigenic crown rot pathogen of durum wheat from Algeria is nested in the Fusarium burgessii species complex.</title>
        <authorList>
            <person name="Laraba I."/>
            <person name="Keddad A."/>
            <person name="Boureghda H."/>
            <person name="Abdallah N."/>
            <person name="Vaughan M.M."/>
            <person name="Proctor R.H."/>
            <person name="Busman M."/>
            <person name="O'Donnell K."/>
        </authorList>
    </citation>
    <scope>NUCLEOTIDE SEQUENCE</scope>
    <source>
        <strain evidence="2">NRRL 25174</strain>
    </source>
</reference>
<dbReference type="AlphaFoldDB" id="A0A9P5AK21"/>
<dbReference type="Proteomes" id="UP000730481">
    <property type="component" value="Unassembled WGS sequence"/>
</dbReference>
<organism evidence="2 3">
    <name type="scientific">Fusarium beomiforme</name>
    <dbReference type="NCBI Taxonomy" id="44412"/>
    <lineage>
        <taxon>Eukaryota</taxon>
        <taxon>Fungi</taxon>
        <taxon>Dikarya</taxon>
        <taxon>Ascomycota</taxon>
        <taxon>Pezizomycotina</taxon>
        <taxon>Sordariomycetes</taxon>
        <taxon>Hypocreomycetidae</taxon>
        <taxon>Hypocreales</taxon>
        <taxon>Nectriaceae</taxon>
        <taxon>Fusarium</taxon>
        <taxon>Fusarium burgessii species complex</taxon>
    </lineage>
</organism>
<accession>A0A9P5AK21</accession>
<sequence>MARHYHHHEHDHDTSSPVTPTARGNRSRSEDEEPGTNDERHALSRWHEEEHQYYQRPPREESQPQPHPQTQIPRELYDGTGPIIYGWSLRRVERACIVSAARGFFVVNCDPGGPQINVCWRVPGPRNIWLARLPLFGGESFGELGDLLRPEAPSGDARCSILASPSCEMIASGAWSMIVSVAPDEELQAIESGEGRFIIGNPLSYESLASFGRVVGFEVVHAGGALL</sequence>
<name>A0A9P5AK21_9HYPO</name>
<protein>
    <submittedName>
        <fullName evidence="2">Uncharacterized protein</fullName>
    </submittedName>
</protein>
<evidence type="ECO:0000256" key="1">
    <source>
        <dbReference type="SAM" id="MobiDB-lite"/>
    </source>
</evidence>
<feature type="compositionally biased region" description="Polar residues" evidence="1">
    <location>
        <begin position="15"/>
        <end position="24"/>
    </location>
</feature>
<evidence type="ECO:0000313" key="2">
    <source>
        <dbReference type="EMBL" id="KAF4340176.1"/>
    </source>
</evidence>
<gene>
    <name evidence="2" type="ORF">FBEOM_5873</name>
</gene>
<evidence type="ECO:0000313" key="3">
    <source>
        <dbReference type="Proteomes" id="UP000730481"/>
    </source>
</evidence>
<comment type="caution">
    <text evidence="2">The sequence shown here is derived from an EMBL/GenBank/DDBJ whole genome shotgun (WGS) entry which is preliminary data.</text>
</comment>
<dbReference type="OrthoDB" id="5088778at2759"/>
<feature type="region of interest" description="Disordered" evidence="1">
    <location>
        <begin position="1"/>
        <end position="77"/>
    </location>
</feature>
<dbReference type="EMBL" id="PVQB02000246">
    <property type="protein sequence ID" value="KAF4340176.1"/>
    <property type="molecule type" value="Genomic_DNA"/>
</dbReference>
<keyword evidence="3" id="KW-1185">Reference proteome</keyword>